<comment type="caution">
    <text evidence="1">The sequence shown here is derived from an EMBL/GenBank/DDBJ whole genome shotgun (WGS) entry which is preliminary data.</text>
</comment>
<evidence type="ECO:0000313" key="2">
    <source>
        <dbReference type="Proteomes" id="UP000024900"/>
    </source>
</evidence>
<sequence>MEAVLEVLNHKPNGMTALEILDEINAKYFGGTIVRTSLSPQLSRLKNRDGKLELRGDRWYRLPEEPELFSDRRL</sequence>
<name>A0A837CAF3_9BRAD</name>
<accession>A0A837CAF3</accession>
<gene>
    <name evidence="1" type="ORF">BJA5080_08307</name>
</gene>
<protein>
    <recommendedName>
        <fullName evidence="3">HTH HARE-type domain-containing protein</fullName>
    </recommendedName>
</protein>
<dbReference type="AlphaFoldDB" id="A0A837CAF3"/>
<organism evidence="1 2">
    <name type="scientific">Bradyrhizobium diazoefficiens SEMIA 5080</name>
    <dbReference type="NCBI Taxonomy" id="754504"/>
    <lineage>
        <taxon>Bacteria</taxon>
        <taxon>Pseudomonadati</taxon>
        <taxon>Pseudomonadota</taxon>
        <taxon>Alphaproteobacteria</taxon>
        <taxon>Hyphomicrobiales</taxon>
        <taxon>Nitrobacteraceae</taxon>
        <taxon>Bradyrhizobium</taxon>
    </lineage>
</organism>
<proteinExistence type="predicted"/>
<evidence type="ECO:0000313" key="1">
    <source>
        <dbReference type="EMBL" id="KGJ65713.1"/>
    </source>
</evidence>
<dbReference type="Proteomes" id="UP000024900">
    <property type="component" value="Unassembled WGS sequence"/>
</dbReference>
<reference evidence="1 2" key="1">
    <citation type="journal article" date="2014" name="BMC Genomics">
        <title>Comparative genomics of Bradyrhizobium japonicum CPAC 15 and Bradyrhizobium diazoefficiens CPAC 7: elite model strains for understanding symbiotic performance with soybean.</title>
        <authorList>
            <person name="Siqueira A.F."/>
            <person name="Ormeno-Orrillo E."/>
            <person name="Souza R.C."/>
            <person name="Rodrigues E.P."/>
            <person name="Almeida L.G."/>
            <person name="Barcellos F.G."/>
            <person name="Batista J.S."/>
            <person name="Nakatami A.S."/>
            <person name="Martinez-Romero E."/>
            <person name="Vasconcelos A.T."/>
            <person name="Hungria M."/>
        </authorList>
    </citation>
    <scope>NUCLEOTIDE SEQUENCE [LARGE SCALE GENOMIC DNA]</scope>
    <source>
        <strain evidence="1 2">SEMIA 5080</strain>
    </source>
</reference>
<evidence type="ECO:0008006" key="3">
    <source>
        <dbReference type="Google" id="ProtNLM"/>
    </source>
</evidence>
<dbReference type="EMBL" id="ADOU02000007">
    <property type="protein sequence ID" value="KGJ65713.1"/>
    <property type="molecule type" value="Genomic_DNA"/>
</dbReference>